<name>A0A8S0FD37_ECOLX</name>
<evidence type="ECO:0000313" key="2">
    <source>
        <dbReference type="Proteomes" id="UP000467488"/>
    </source>
</evidence>
<gene>
    <name evidence="1" type="ORF">EIMP300_03150</name>
</gene>
<dbReference type="Proteomes" id="UP000467488">
    <property type="component" value="Chromosome"/>
</dbReference>
<protein>
    <submittedName>
        <fullName evidence="1">Uncharacterized protein</fullName>
    </submittedName>
</protein>
<dbReference type="EMBL" id="AP022360">
    <property type="protein sequence ID" value="BBU78915.1"/>
    <property type="molecule type" value="Genomic_DNA"/>
</dbReference>
<organism evidence="1 2">
    <name type="scientific">Escherichia coli</name>
    <dbReference type="NCBI Taxonomy" id="562"/>
    <lineage>
        <taxon>Bacteria</taxon>
        <taxon>Pseudomonadati</taxon>
        <taxon>Pseudomonadota</taxon>
        <taxon>Gammaproteobacteria</taxon>
        <taxon>Enterobacterales</taxon>
        <taxon>Enterobacteriaceae</taxon>
        <taxon>Escherichia</taxon>
    </lineage>
</organism>
<reference evidence="1 2" key="1">
    <citation type="submission" date="2020-01" db="EMBL/GenBank/DDBJ databases">
        <title>Dynamics of blaIMP-6 dissemination in carbapenem resistant Enterobacteriacea isolated from regional surveillance in Osaka, Japan.</title>
        <authorList>
            <person name="Abe R."/>
            <person name="Akeda Y."/>
            <person name="Sugawara Y."/>
            <person name="Yamamoto N."/>
            <person name="Tomono K."/>
            <person name="Takeuchi D."/>
            <person name="Kawahara R."/>
            <person name="Hamada S."/>
        </authorList>
    </citation>
    <scope>NUCLEOTIDE SEQUENCE [LARGE SCALE GENOMIC DNA]</scope>
    <source>
        <strain evidence="1 2">E300</strain>
    </source>
</reference>
<accession>A0A8S0FD37</accession>
<dbReference type="AlphaFoldDB" id="A0A8S0FD37"/>
<proteinExistence type="predicted"/>
<sequence>MVNEIDNVIALAIFGGADNAYGLVQGDKYQIFGFPRLNQLTVYFHNVAGFHLIANGGSLAIKEHIALLDIAIRFAA</sequence>
<evidence type="ECO:0000313" key="1">
    <source>
        <dbReference type="EMBL" id="BBU78915.1"/>
    </source>
</evidence>